<dbReference type="Proteomes" id="UP000756346">
    <property type="component" value="Unassembled WGS sequence"/>
</dbReference>
<dbReference type="PANTHER" id="PTHR47706">
    <property type="entry name" value="NMRA-LIKE FAMILY PROTEIN"/>
    <property type="match status" value="1"/>
</dbReference>
<dbReference type="InterPro" id="IPR008030">
    <property type="entry name" value="NmrA-like"/>
</dbReference>
<proteinExistence type="predicted"/>
<dbReference type="GeneID" id="70186580"/>
<dbReference type="InterPro" id="IPR051609">
    <property type="entry name" value="NmrA/Isoflavone_reductase-like"/>
</dbReference>
<dbReference type="GO" id="GO:0016491">
    <property type="term" value="F:oxidoreductase activity"/>
    <property type="evidence" value="ECO:0007669"/>
    <property type="project" value="UniProtKB-KW"/>
</dbReference>
<dbReference type="RefSeq" id="XP_046008933.1">
    <property type="nucleotide sequence ID" value="XM_046157034.1"/>
</dbReference>
<sequence>MASSTSSSAAVPGNVLIIGATGVIGQYITSAIISSGVAAKVTIFTSPSTAAAAPGTPKHKLLSEWKSTGKVHVVTGDVNNADDIRAAYRGQNTVVSALGRDSLLSQIELLRIAEEDQDSSVQWFLPSEYGTDIEYDAVKSPHEKPHQNKLKVRAFVRDHIKRLKVTYVVTGPYLDMFLALSPVPEAQANGGYDVAGKRAVVVGDGEGKVGFTSMPDVGKFVVAALRHPEAAYGKALKVQSLVTTPNAILQEFEKQTSSKWQVEHTPLDKLRQLEEQSWQAGKPYATGFTLRRIWGEGGTLYEKTDNESLGVKDEDLESLSTIVGRAVRGEGW</sequence>
<dbReference type="SUPFAM" id="SSF51735">
    <property type="entry name" value="NAD(P)-binding Rossmann-fold domains"/>
    <property type="match status" value="1"/>
</dbReference>
<accession>A0A9P8XZH7</accession>
<dbReference type="OrthoDB" id="419598at2759"/>
<reference evidence="4" key="1">
    <citation type="journal article" date="2021" name="Nat. Commun.">
        <title>Genetic determinants of endophytism in the Arabidopsis root mycobiome.</title>
        <authorList>
            <person name="Mesny F."/>
            <person name="Miyauchi S."/>
            <person name="Thiergart T."/>
            <person name="Pickel B."/>
            <person name="Atanasova L."/>
            <person name="Karlsson M."/>
            <person name="Huettel B."/>
            <person name="Barry K.W."/>
            <person name="Haridas S."/>
            <person name="Chen C."/>
            <person name="Bauer D."/>
            <person name="Andreopoulos W."/>
            <person name="Pangilinan J."/>
            <person name="LaButti K."/>
            <person name="Riley R."/>
            <person name="Lipzen A."/>
            <person name="Clum A."/>
            <person name="Drula E."/>
            <person name="Henrissat B."/>
            <person name="Kohler A."/>
            <person name="Grigoriev I.V."/>
            <person name="Martin F.M."/>
            <person name="Hacquard S."/>
        </authorList>
    </citation>
    <scope>NUCLEOTIDE SEQUENCE</scope>
    <source>
        <strain evidence="4">MPI-CAGE-CH-0230</strain>
    </source>
</reference>
<dbReference type="PANTHER" id="PTHR47706:SF11">
    <property type="entry name" value="ISOFLAVONE REDUCTASE FAMILY PROTEIN (AFU_ORTHOLOGUE AFUA_1G12510)"/>
    <property type="match status" value="1"/>
</dbReference>
<protein>
    <submittedName>
        <fullName evidence="4">NmrA-like family protein</fullName>
    </submittedName>
</protein>
<evidence type="ECO:0000256" key="1">
    <source>
        <dbReference type="ARBA" id="ARBA00022857"/>
    </source>
</evidence>
<name>A0A9P8XZH7_9PEZI</name>
<organism evidence="4 5">
    <name type="scientific">Microdochium trichocladiopsis</name>
    <dbReference type="NCBI Taxonomy" id="1682393"/>
    <lineage>
        <taxon>Eukaryota</taxon>
        <taxon>Fungi</taxon>
        <taxon>Dikarya</taxon>
        <taxon>Ascomycota</taxon>
        <taxon>Pezizomycotina</taxon>
        <taxon>Sordariomycetes</taxon>
        <taxon>Xylariomycetidae</taxon>
        <taxon>Xylariales</taxon>
        <taxon>Microdochiaceae</taxon>
        <taxon>Microdochium</taxon>
    </lineage>
</organism>
<evidence type="ECO:0000259" key="3">
    <source>
        <dbReference type="Pfam" id="PF05368"/>
    </source>
</evidence>
<dbReference type="Gene3D" id="3.40.50.720">
    <property type="entry name" value="NAD(P)-binding Rossmann-like Domain"/>
    <property type="match status" value="1"/>
</dbReference>
<evidence type="ECO:0000256" key="2">
    <source>
        <dbReference type="ARBA" id="ARBA00023002"/>
    </source>
</evidence>
<comment type="caution">
    <text evidence="4">The sequence shown here is derived from an EMBL/GenBank/DDBJ whole genome shotgun (WGS) entry which is preliminary data.</text>
</comment>
<keyword evidence="5" id="KW-1185">Reference proteome</keyword>
<dbReference type="Gene3D" id="3.90.25.10">
    <property type="entry name" value="UDP-galactose 4-epimerase, domain 1"/>
    <property type="match status" value="1"/>
</dbReference>
<dbReference type="Pfam" id="PF05368">
    <property type="entry name" value="NmrA"/>
    <property type="match status" value="1"/>
</dbReference>
<dbReference type="InterPro" id="IPR045312">
    <property type="entry name" value="PCBER-like"/>
</dbReference>
<dbReference type="InterPro" id="IPR036291">
    <property type="entry name" value="NAD(P)-bd_dom_sf"/>
</dbReference>
<keyword evidence="2" id="KW-0560">Oxidoreductase</keyword>
<keyword evidence="1" id="KW-0521">NADP</keyword>
<evidence type="ECO:0000313" key="5">
    <source>
        <dbReference type="Proteomes" id="UP000756346"/>
    </source>
</evidence>
<evidence type="ECO:0000313" key="4">
    <source>
        <dbReference type="EMBL" id="KAH7025716.1"/>
    </source>
</evidence>
<dbReference type="EMBL" id="JAGTJQ010000008">
    <property type="protein sequence ID" value="KAH7025716.1"/>
    <property type="molecule type" value="Genomic_DNA"/>
</dbReference>
<dbReference type="AlphaFoldDB" id="A0A9P8XZH7"/>
<feature type="domain" description="NmrA-like" evidence="3">
    <location>
        <begin position="14"/>
        <end position="273"/>
    </location>
</feature>
<dbReference type="CDD" id="cd05259">
    <property type="entry name" value="PCBER_SDR_a"/>
    <property type="match status" value="1"/>
</dbReference>
<gene>
    <name evidence="4" type="ORF">B0I36DRAFT_351694</name>
</gene>